<organism evidence="2 3">
    <name type="scientific">Bombilactobacillus mellifer</name>
    <dbReference type="NCBI Taxonomy" id="1218492"/>
    <lineage>
        <taxon>Bacteria</taxon>
        <taxon>Bacillati</taxon>
        <taxon>Bacillota</taxon>
        <taxon>Bacilli</taxon>
        <taxon>Lactobacillales</taxon>
        <taxon>Lactobacillaceae</taxon>
        <taxon>Bombilactobacillus</taxon>
    </lineage>
</organism>
<protein>
    <submittedName>
        <fullName evidence="2">Uncharacterized protein</fullName>
    </submittedName>
</protein>
<dbReference type="AlphaFoldDB" id="A0A0F4LVL2"/>
<feature type="transmembrane region" description="Helical" evidence="1">
    <location>
        <begin position="192"/>
        <end position="215"/>
    </location>
</feature>
<feature type="transmembrane region" description="Helical" evidence="1">
    <location>
        <begin position="293"/>
        <end position="316"/>
    </location>
</feature>
<feature type="transmembrane region" description="Helical" evidence="1">
    <location>
        <begin position="132"/>
        <end position="155"/>
    </location>
</feature>
<sequence length="394" mass="45625">MSSFFSVLRLLFLARKGFWDDKKLIKSYNLPILIAPYLSGTIIILSLSSLPIVQFMKSYNAIFDFSLWDIVVFLLYFISGTAPIYEDYGYFNAKTEKTLKIFFKTSIPKQYLVNVVKNIIIGSPIIALDLALHVNIAAVVFIFICLISFPILYFCHNNFKIYLNGIKSKSLKLNLPQVIFLRIPLNILIKPLIAFIFSIILIFGISFFKSSLLIFNSPMTSIITGVVISAMSFSFPLWGYYFLAVFREYDYFLAIKKKTIVTTLLRYVLLDLAFIIPVSLILFIFLLLSQFSLLSIVNFFIGWILNTINLISIQYVKGLKLQKKHLLSINLINNYRFSLIDQWPLYLNSLILFSYYLFRFKLPQIVLSILMFLVLYSAVSFLSIKLYKNKLLKN</sequence>
<feature type="transmembrane region" description="Helical" evidence="1">
    <location>
        <begin position="32"/>
        <end position="53"/>
    </location>
</feature>
<name>A0A0F4LVL2_9LACO</name>
<dbReference type="Proteomes" id="UP000033558">
    <property type="component" value="Unassembled WGS sequence"/>
</dbReference>
<feature type="transmembrane region" description="Helical" evidence="1">
    <location>
        <begin position="364"/>
        <end position="384"/>
    </location>
</feature>
<dbReference type="PATRIC" id="fig|1218492.5.peg.753"/>
<feature type="transmembrane region" description="Helical" evidence="1">
    <location>
        <begin position="337"/>
        <end position="358"/>
    </location>
</feature>
<evidence type="ECO:0000313" key="2">
    <source>
        <dbReference type="EMBL" id="KJY62413.1"/>
    </source>
</evidence>
<feature type="transmembrane region" description="Helical" evidence="1">
    <location>
        <begin position="264"/>
        <end position="287"/>
    </location>
</feature>
<evidence type="ECO:0000313" key="3">
    <source>
        <dbReference type="Proteomes" id="UP000033558"/>
    </source>
</evidence>
<keyword evidence="3" id="KW-1185">Reference proteome</keyword>
<evidence type="ECO:0000256" key="1">
    <source>
        <dbReference type="SAM" id="Phobius"/>
    </source>
</evidence>
<dbReference type="EMBL" id="JXJQ01000006">
    <property type="protein sequence ID" value="KJY62413.1"/>
    <property type="molecule type" value="Genomic_DNA"/>
</dbReference>
<dbReference type="RefSeq" id="WP_046316118.1">
    <property type="nucleotide sequence ID" value="NZ_JBHSZT010000001.1"/>
</dbReference>
<feature type="transmembrane region" description="Helical" evidence="1">
    <location>
        <begin position="221"/>
        <end position="243"/>
    </location>
</feature>
<comment type="caution">
    <text evidence="2">The sequence shown here is derived from an EMBL/GenBank/DDBJ whole genome shotgun (WGS) entry which is preliminary data.</text>
</comment>
<accession>A0A0F4LVL2</accession>
<gene>
    <name evidence="2" type="ORF">JG30_06240</name>
</gene>
<keyword evidence="1" id="KW-0472">Membrane</keyword>
<keyword evidence="1" id="KW-0812">Transmembrane</keyword>
<proteinExistence type="predicted"/>
<reference evidence="2 3" key="1">
    <citation type="submission" date="2015-01" db="EMBL/GenBank/DDBJ databases">
        <title>Comparative genomics of the lactic acid bacteria isolated from the honey bee gut.</title>
        <authorList>
            <person name="Ellegaard K.M."/>
            <person name="Tamarit D."/>
            <person name="Javelind E."/>
            <person name="Olofsson T."/>
            <person name="Andersson S.G."/>
            <person name="Vasquez A."/>
        </authorList>
    </citation>
    <scope>NUCLEOTIDE SEQUENCE [LARGE SCALE GENOMIC DNA]</scope>
    <source>
        <strain evidence="2 3">Bin4</strain>
    </source>
</reference>
<dbReference type="HOGENOM" id="CLU_684971_0_0_9"/>
<keyword evidence="1" id="KW-1133">Transmembrane helix</keyword>
<feature type="transmembrane region" description="Helical" evidence="1">
    <location>
        <begin position="65"/>
        <end position="85"/>
    </location>
</feature>